<keyword evidence="1" id="KW-0812">Transmembrane</keyword>
<protein>
    <submittedName>
        <fullName evidence="2">Uncharacterized protein</fullName>
    </submittedName>
</protein>
<comment type="caution">
    <text evidence="2">The sequence shown here is derived from an EMBL/GenBank/DDBJ whole genome shotgun (WGS) entry which is preliminary data.</text>
</comment>
<keyword evidence="1" id="KW-1133">Transmembrane helix</keyword>
<organism evidence="2 3">
    <name type="scientific">Heyndrickxia sporothermodurans</name>
    <dbReference type="NCBI Taxonomy" id="46224"/>
    <lineage>
        <taxon>Bacteria</taxon>
        <taxon>Bacillati</taxon>
        <taxon>Bacillota</taxon>
        <taxon>Bacilli</taxon>
        <taxon>Bacillales</taxon>
        <taxon>Bacillaceae</taxon>
        <taxon>Heyndrickxia</taxon>
    </lineage>
</organism>
<proteinExistence type="predicted"/>
<keyword evidence="1" id="KW-0472">Membrane</keyword>
<name>A0A150KNJ9_9BACI</name>
<accession>A0A150KNJ9</accession>
<sequence length="39" mass="4501">MYKLFTLKNAKKIGITFGIILLINYFLILLFGSFFDLLG</sequence>
<keyword evidence="3" id="KW-1185">Reference proteome</keyword>
<reference evidence="2 3" key="1">
    <citation type="submission" date="2016-01" db="EMBL/GenBank/DDBJ databases">
        <title>Genome Sequences of Twelve Sporeforming Bacillus Species Isolated from Foods.</title>
        <authorList>
            <person name="Berendsen E.M."/>
            <person name="Wells-Bennik M.H."/>
            <person name="Krawcyk A.O."/>
            <person name="De Jong A."/>
            <person name="Holsappel S."/>
            <person name="Eijlander R.T."/>
            <person name="Kuipers O.P."/>
        </authorList>
    </citation>
    <scope>NUCLEOTIDE SEQUENCE [LARGE SCALE GENOMIC DNA]</scope>
    <source>
        <strain evidence="2 3">B4102</strain>
    </source>
</reference>
<dbReference type="AlphaFoldDB" id="A0A150KNJ9"/>
<dbReference type="PATRIC" id="fig|46224.3.peg.3911"/>
<dbReference type="EMBL" id="LQYN01000073">
    <property type="protein sequence ID" value="KYD00168.1"/>
    <property type="molecule type" value="Genomic_DNA"/>
</dbReference>
<feature type="transmembrane region" description="Helical" evidence="1">
    <location>
        <begin position="12"/>
        <end position="35"/>
    </location>
</feature>
<evidence type="ECO:0000313" key="2">
    <source>
        <dbReference type="EMBL" id="KYD00168.1"/>
    </source>
</evidence>
<dbReference type="Proteomes" id="UP000075666">
    <property type="component" value="Unassembled WGS sequence"/>
</dbReference>
<evidence type="ECO:0000313" key="3">
    <source>
        <dbReference type="Proteomes" id="UP000075666"/>
    </source>
</evidence>
<evidence type="ECO:0000256" key="1">
    <source>
        <dbReference type="SAM" id="Phobius"/>
    </source>
</evidence>
<gene>
    <name evidence="2" type="ORF">B4102_1180</name>
</gene>